<dbReference type="STRING" id="1428628.WN71_015535"/>
<dbReference type="CDD" id="cd00081">
    <property type="entry name" value="Hint"/>
    <property type="match status" value="1"/>
</dbReference>
<proteinExistence type="predicted"/>
<name>A0A1J4P048_9ACTN</name>
<reference evidence="2" key="1">
    <citation type="submission" date="2016-10" db="EMBL/GenBank/DDBJ databases">
        <title>Genome sequence of Streptomyces mangrovisoli MUSC 149.</title>
        <authorList>
            <person name="Lee L.-H."/>
            <person name="Ser H.-L."/>
        </authorList>
    </citation>
    <scope>NUCLEOTIDE SEQUENCE [LARGE SCALE GENOMIC DNA]</scope>
    <source>
        <strain evidence="2">MUSC 149</strain>
    </source>
</reference>
<keyword evidence="3" id="KW-1185">Reference proteome</keyword>
<evidence type="ECO:0008006" key="4">
    <source>
        <dbReference type="Google" id="ProtNLM"/>
    </source>
</evidence>
<dbReference type="EMBL" id="LAVA02000034">
    <property type="protein sequence ID" value="OIJ66845.1"/>
    <property type="molecule type" value="Genomic_DNA"/>
</dbReference>
<evidence type="ECO:0000313" key="2">
    <source>
        <dbReference type="EMBL" id="OIJ66845.1"/>
    </source>
</evidence>
<dbReference type="AlphaFoldDB" id="A0A1J4P048"/>
<organism evidence="2 3">
    <name type="scientific">Streptomyces mangrovisoli</name>
    <dbReference type="NCBI Taxonomy" id="1428628"/>
    <lineage>
        <taxon>Bacteria</taxon>
        <taxon>Bacillati</taxon>
        <taxon>Actinomycetota</taxon>
        <taxon>Actinomycetes</taxon>
        <taxon>Kitasatosporales</taxon>
        <taxon>Streptomycetaceae</taxon>
        <taxon>Streptomyces</taxon>
    </lineage>
</organism>
<dbReference type="InterPro" id="IPR036844">
    <property type="entry name" value="Hint_dom_sf"/>
</dbReference>
<dbReference type="Gene3D" id="2.170.16.10">
    <property type="entry name" value="Hedgehog/Intein (Hint) domain"/>
    <property type="match status" value="1"/>
</dbReference>
<evidence type="ECO:0000313" key="3">
    <source>
        <dbReference type="Proteomes" id="UP000034196"/>
    </source>
</evidence>
<dbReference type="PROSITE" id="PS51257">
    <property type="entry name" value="PROKAR_LIPOPROTEIN"/>
    <property type="match status" value="1"/>
</dbReference>
<protein>
    <recommendedName>
        <fullName evidence="4">Intein C-terminal splicing domain-containing protein</fullName>
    </recommendedName>
</protein>
<comment type="caution">
    <text evidence="2">The sequence shown here is derived from an EMBL/GenBank/DDBJ whole genome shotgun (WGS) entry which is preliminary data.</text>
</comment>
<accession>A0A1J4P048</accession>
<dbReference type="InterPro" id="IPR030934">
    <property type="entry name" value="Intein_C"/>
</dbReference>
<dbReference type="Proteomes" id="UP000034196">
    <property type="component" value="Unassembled WGS sequence"/>
</dbReference>
<feature type="region of interest" description="Disordered" evidence="1">
    <location>
        <begin position="236"/>
        <end position="275"/>
    </location>
</feature>
<dbReference type="NCBIfam" id="TIGR01443">
    <property type="entry name" value="intein_Cterm"/>
    <property type="match status" value="1"/>
</dbReference>
<gene>
    <name evidence="2" type="ORF">WN71_015535</name>
</gene>
<evidence type="ECO:0000256" key="1">
    <source>
        <dbReference type="SAM" id="MobiDB-lite"/>
    </source>
</evidence>
<dbReference type="SUPFAM" id="SSF51294">
    <property type="entry name" value="Hedgehog/intein (Hint) domain"/>
    <property type="match status" value="1"/>
</dbReference>
<sequence length="447" mass="44558">MRSGASVVVFSGCEAVVTAGSGGALSVPGAIGCGALAGAAAGLVDQGSKCMGGQQGVCSVSAFATSTVLGAVGGAVGGGIGRALGGKLAASALGKALPKLVTNVLGGAAIGGISGGATGAADYGLTCSETHAGCSWSGAAAASAEGAESGVEGGAIGGVIATAGGAMLARGCGTTHSFTGSTKVVMADGSTRPIEDIKAGDRIKDAVPGGKATETHTVTRVIVTRTDHDFVDVTVTSTSSKRGASAEPGATERETAAGATERAAKASPGLAKRLQTETGTATVTAVRLYHAHTTTYDLTIGDLHTYYVLAGTTPILVHNTDALKCDLRAYTDLARLAPGKNEGAASVLLTPSGNAYFDISTRRAGEALRSLPLSLRRVIEQTGHHGGCAEIGCIAQAMEAGDLVRGSSSLAMLRKPFDHIRYRDLLPACPQCQAVMSRLRITDLFQG</sequence>